<evidence type="ECO:0000313" key="2">
    <source>
        <dbReference type="Proteomes" id="UP000499080"/>
    </source>
</evidence>
<reference evidence="1 2" key="1">
    <citation type="journal article" date="2019" name="Sci. Rep.">
        <title>Orb-weaving spider Araneus ventricosus genome elucidates the spidroin gene catalogue.</title>
        <authorList>
            <person name="Kono N."/>
            <person name="Nakamura H."/>
            <person name="Ohtoshi R."/>
            <person name="Moran D.A.P."/>
            <person name="Shinohara A."/>
            <person name="Yoshida Y."/>
            <person name="Fujiwara M."/>
            <person name="Mori M."/>
            <person name="Tomita M."/>
            <person name="Arakawa K."/>
        </authorList>
    </citation>
    <scope>NUCLEOTIDE SEQUENCE [LARGE SCALE GENOMIC DNA]</scope>
</reference>
<accession>A0A4Y2AT53</accession>
<dbReference type="Proteomes" id="UP000499080">
    <property type="component" value="Unassembled WGS sequence"/>
</dbReference>
<protein>
    <submittedName>
        <fullName evidence="1">Uncharacterized protein</fullName>
    </submittedName>
</protein>
<dbReference type="AlphaFoldDB" id="A0A4Y2AT53"/>
<dbReference type="OrthoDB" id="6436704at2759"/>
<sequence length="193" mass="22280">MPTVIATEVAKEDISLGLVKDKFTKLENLYMELKVLNNKILDLSIGNELRKKGVSNKIEQHEIYSDEFITLTHLLNEKLEILNEVNAEKRSRDSCTASYIKNKSYLLPKIEHKKFDCELLNWLPFWSQSERIHNDPNLYDSDKFSYLVHGMNPGSRAKEVIESYPMTSKYYDIAVIALKKLDLGKLCFCSGIN</sequence>
<gene>
    <name evidence="1" type="ORF">AVEN_252472_1</name>
</gene>
<evidence type="ECO:0000313" key="1">
    <source>
        <dbReference type="EMBL" id="GBL82306.1"/>
    </source>
</evidence>
<comment type="caution">
    <text evidence="1">The sequence shown here is derived from an EMBL/GenBank/DDBJ whole genome shotgun (WGS) entry which is preliminary data.</text>
</comment>
<keyword evidence="2" id="KW-1185">Reference proteome</keyword>
<proteinExistence type="predicted"/>
<name>A0A4Y2AT53_ARAVE</name>
<dbReference type="EMBL" id="BGPR01000028">
    <property type="protein sequence ID" value="GBL82306.1"/>
    <property type="molecule type" value="Genomic_DNA"/>
</dbReference>
<organism evidence="1 2">
    <name type="scientific">Araneus ventricosus</name>
    <name type="common">Orbweaver spider</name>
    <name type="synonym">Epeira ventricosa</name>
    <dbReference type="NCBI Taxonomy" id="182803"/>
    <lineage>
        <taxon>Eukaryota</taxon>
        <taxon>Metazoa</taxon>
        <taxon>Ecdysozoa</taxon>
        <taxon>Arthropoda</taxon>
        <taxon>Chelicerata</taxon>
        <taxon>Arachnida</taxon>
        <taxon>Araneae</taxon>
        <taxon>Araneomorphae</taxon>
        <taxon>Entelegynae</taxon>
        <taxon>Araneoidea</taxon>
        <taxon>Araneidae</taxon>
        <taxon>Araneus</taxon>
    </lineage>
</organism>